<sequence>MHQLIAYFKFLLSSTNQYGVHSPFVYDYLTKCLYKKSKYRTGKTEKVLFKSISYFKCKTIWIAPANENLKQKIKKAFPFVEFNAPTYDLIYIGAPHLEEYLDIISNKTHNDAMILIDAIQKNKENMALWESYKQLEISRVTLDMFYCGVIFPRSEQVKEHFKIRI</sequence>
<organism evidence="1 2">
    <name type="scientific">Kriegella aquimaris</name>
    <dbReference type="NCBI Taxonomy" id="192904"/>
    <lineage>
        <taxon>Bacteria</taxon>
        <taxon>Pseudomonadati</taxon>
        <taxon>Bacteroidota</taxon>
        <taxon>Flavobacteriia</taxon>
        <taxon>Flavobacteriales</taxon>
        <taxon>Flavobacteriaceae</taxon>
        <taxon>Kriegella</taxon>
    </lineage>
</organism>
<evidence type="ECO:0000313" key="1">
    <source>
        <dbReference type="EMBL" id="SDM58736.1"/>
    </source>
</evidence>
<dbReference type="RefSeq" id="WP_089892828.1">
    <property type="nucleotide sequence ID" value="NZ_FNGV01000011.1"/>
</dbReference>
<protein>
    <submittedName>
        <fullName evidence="1">Uncharacterized protein</fullName>
    </submittedName>
</protein>
<evidence type="ECO:0000313" key="2">
    <source>
        <dbReference type="Proteomes" id="UP000199440"/>
    </source>
</evidence>
<reference evidence="2" key="1">
    <citation type="submission" date="2016-10" db="EMBL/GenBank/DDBJ databases">
        <authorList>
            <person name="Varghese N."/>
            <person name="Submissions S."/>
        </authorList>
    </citation>
    <scope>NUCLEOTIDE SEQUENCE [LARGE SCALE GENOMIC DNA]</scope>
    <source>
        <strain evidence="2">DSM 19886</strain>
    </source>
</reference>
<dbReference type="OrthoDB" id="5464618at2"/>
<dbReference type="EMBL" id="FNGV01000011">
    <property type="protein sequence ID" value="SDM58736.1"/>
    <property type="molecule type" value="Genomic_DNA"/>
</dbReference>
<dbReference type="AlphaFoldDB" id="A0A1G9UFP4"/>
<name>A0A1G9UFP4_9FLAO</name>
<proteinExistence type="predicted"/>
<keyword evidence="2" id="KW-1185">Reference proteome</keyword>
<accession>A0A1G9UFP4</accession>
<dbReference type="Proteomes" id="UP000199440">
    <property type="component" value="Unassembled WGS sequence"/>
</dbReference>
<dbReference type="STRING" id="192904.SAMN04488514_11112"/>
<gene>
    <name evidence="1" type="ORF">SAMN04488514_11112</name>
</gene>